<dbReference type="InterPro" id="IPR019826">
    <property type="entry name" value="Carboxylesterase_B_AS"/>
</dbReference>
<dbReference type="Proteomes" id="UP000193944">
    <property type="component" value="Unassembled WGS sequence"/>
</dbReference>
<sequence>MEFEFECEAGKFKGYETETNCIQIKGIRYAISNRYEEPRPYRYDKNKVQECKEPSPYGIQINNPVDTFLMGLDCDTLPQEESCQYLSITLPKGTTSQHQLPVMVYIHGGSYLTGGCDNPCFDREPLVKENQIIVVGINYRLGVLGFVKDKTGNYANLGLLDIIMGLKWVKENISDFGGDSNNITIFGQSAGGESVRCVMLAKGTENLYHRAIIQSDPIGTMVNRDKMEKKILDQLHKVPLDASIETIKKTQGYIGSHVTHLGYARFMFFGPHFGIYPLPPQEEIPQRLKEIANDHDLLIGSTLRESSIFVGYIKLIVLLHKFFITRWIIEKIIKKTSKDIFIDPSKKFAYDYVKASKTKKETDTITMSNIAMSTTNNTNTNTNNNDNSNKTNDNNNNNDNDNNNDNNNNDNNNNNNNDNNDNNNNDNDNNDNNNNDNNNNNNNNNNDKNNNNNNNNDNNNNGSHTYHYTFSWSENNNFNGAGHTLELLGLFGGKAYIGRDIAMGLSEKELYDKGQPLRKIWGDFAKTGRITQNKIEGMIDIEQL</sequence>
<organism evidence="6 7">
    <name type="scientific">Anaeromyces robustus</name>
    <dbReference type="NCBI Taxonomy" id="1754192"/>
    <lineage>
        <taxon>Eukaryota</taxon>
        <taxon>Fungi</taxon>
        <taxon>Fungi incertae sedis</taxon>
        <taxon>Chytridiomycota</taxon>
        <taxon>Chytridiomycota incertae sedis</taxon>
        <taxon>Neocallimastigomycetes</taxon>
        <taxon>Neocallimastigales</taxon>
        <taxon>Neocallimastigaceae</taxon>
        <taxon>Anaeromyces</taxon>
    </lineage>
</organism>
<feature type="compositionally biased region" description="Low complexity" evidence="4">
    <location>
        <begin position="374"/>
        <end position="461"/>
    </location>
</feature>
<accession>A0A1Y1W9J4</accession>
<evidence type="ECO:0000313" key="6">
    <source>
        <dbReference type="EMBL" id="ORX69824.1"/>
    </source>
</evidence>
<dbReference type="InterPro" id="IPR050309">
    <property type="entry name" value="Type-B_Carboxylest/Lipase"/>
</dbReference>
<feature type="domain" description="Carboxylesterase type B" evidence="5">
    <location>
        <begin position="10"/>
        <end position="530"/>
    </location>
</feature>
<protein>
    <recommendedName>
        <fullName evidence="3">Carboxylic ester hydrolase</fullName>
        <ecNumber evidence="3">3.1.1.-</ecNumber>
    </recommendedName>
</protein>
<evidence type="ECO:0000313" key="7">
    <source>
        <dbReference type="Proteomes" id="UP000193944"/>
    </source>
</evidence>
<dbReference type="EC" id="3.1.1.-" evidence="3"/>
<proteinExistence type="inferred from homology"/>
<comment type="similarity">
    <text evidence="1 3">Belongs to the type-B carboxylesterase/lipase family.</text>
</comment>
<evidence type="ECO:0000256" key="4">
    <source>
        <dbReference type="SAM" id="MobiDB-lite"/>
    </source>
</evidence>
<dbReference type="Pfam" id="PF00135">
    <property type="entry name" value="COesterase"/>
    <property type="match status" value="1"/>
</dbReference>
<dbReference type="InterPro" id="IPR029058">
    <property type="entry name" value="AB_hydrolase_fold"/>
</dbReference>
<dbReference type="PROSITE" id="PS00122">
    <property type="entry name" value="CARBOXYLESTERASE_B_1"/>
    <property type="match status" value="1"/>
</dbReference>
<dbReference type="OrthoDB" id="2134434at2759"/>
<feature type="region of interest" description="Disordered" evidence="4">
    <location>
        <begin position="371"/>
        <end position="462"/>
    </location>
</feature>
<dbReference type="AlphaFoldDB" id="A0A1Y1W9J4"/>
<dbReference type="SUPFAM" id="SSF53474">
    <property type="entry name" value="alpha/beta-Hydrolases"/>
    <property type="match status" value="1"/>
</dbReference>
<reference evidence="6 7" key="2">
    <citation type="submission" date="2016-08" db="EMBL/GenBank/DDBJ databases">
        <title>Pervasive Adenine N6-methylation of Active Genes in Fungi.</title>
        <authorList>
            <consortium name="DOE Joint Genome Institute"/>
            <person name="Mondo S.J."/>
            <person name="Dannebaum R.O."/>
            <person name="Kuo R.C."/>
            <person name="Labutti K."/>
            <person name="Haridas S."/>
            <person name="Kuo A."/>
            <person name="Salamov A."/>
            <person name="Ahrendt S.R."/>
            <person name="Lipzen A."/>
            <person name="Sullivan W."/>
            <person name="Andreopoulos W.B."/>
            <person name="Clum A."/>
            <person name="Lindquist E."/>
            <person name="Daum C."/>
            <person name="Ramamoorthy G.K."/>
            <person name="Gryganskyi A."/>
            <person name="Culley D."/>
            <person name="Magnuson J.K."/>
            <person name="James T.Y."/>
            <person name="O'Malley M.A."/>
            <person name="Stajich J.E."/>
            <person name="Spatafora J.W."/>
            <person name="Visel A."/>
            <person name="Grigoriev I.V."/>
        </authorList>
    </citation>
    <scope>NUCLEOTIDE SEQUENCE [LARGE SCALE GENOMIC DNA]</scope>
    <source>
        <strain evidence="6 7">S4</strain>
    </source>
</reference>
<keyword evidence="2 3" id="KW-0378">Hydrolase</keyword>
<evidence type="ECO:0000256" key="3">
    <source>
        <dbReference type="RuleBase" id="RU361235"/>
    </source>
</evidence>
<dbReference type="PANTHER" id="PTHR11559">
    <property type="entry name" value="CARBOXYLESTERASE"/>
    <property type="match status" value="1"/>
</dbReference>
<dbReference type="STRING" id="1754192.A0A1Y1W9J4"/>
<dbReference type="EMBL" id="MCFG01000415">
    <property type="protein sequence ID" value="ORX69824.1"/>
    <property type="molecule type" value="Genomic_DNA"/>
</dbReference>
<comment type="caution">
    <text evidence="6">The sequence shown here is derived from an EMBL/GenBank/DDBJ whole genome shotgun (WGS) entry which is preliminary data.</text>
</comment>
<keyword evidence="7" id="KW-1185">Reference proteome</keyword>
<evidence type="ECO:0000259" key="5">
    <source>
        <dbReference type="Pfam" id="PF00135"/>
    </source>
</evidence>
<name>A0A1Y1W9J4_9FUNG</name>
<evidence type="ECO:0000256" key="2">
    <source>
        <dbReference type="ARBA" id="ARBA00022801"/>
    </source>
</evidence>
<dbReference type="GO" id="GO:0016787">
    <property type="term" value="F:hydrolase activity"/>
    <property type="evidence" value="ECO:0007669"/>
    <property type="project" value="UniProtKB-KW"/>
</dbReference>
<dbReference type="InterPro" id="IPR002018">
    <property type="entry name" value="CarbesteraseB"/>
</dbReference>
<dbReference type="Gene3D" id="3.40.50.1820">
    <property type="entry name" value="alpha/beta hydrolase"/>
    <property type="match status" value="1"/>
</dbReference>
<gene>
    <name evidence="6" type="ORF">BCR32DRAFT_330159</name>
</gene>
<evidence type="ECO:0000256" key="1">
    <source>
        <dbReference type="ARBA" id="ARBA00005964"/>
    </source>
</evidence>
<reference evidence="6 7" key="1">
    <citation type="submission" date="2016-08" db="EMBL/GenBank/DDBJ databases">
        <title>A Parts List for Fungal Cellulosomes Revealed by Comparative Genomics.</title>
        <authorList>
            <consortium name="DOE Joint Genome Institute"/>
            <person name="Haitjema C.H."/>
            <person name="Gilmore S.P."/>
            <person name="Henske J.K."/>
            <person name="Solomon K.V."/>
            <person name="De Groot R."/>
            <person name="Kuo A."/>
            <person name="Mondo S.J."/>
            <person name="Salamov A.A."/>
            <person name="Labutti K."/>
            <person name="Zhao Z."/>
            <person name="Chiniquy J."/>
            <person name="Barry K."/>
            <person name="Brewer H.M."/>
            <person name="Purvine S.O."/>
            <person name="Wright A.T."/>
            <person name="Boxma B."/>
            <person name="Van Alen T."/>
            <person name="Hackstein J.H."/>
            <person name="Baker S.E."/>
            <person name="Grigoriev I.V."/>
            <person name="O'Malley M.A."/>
        </authorList>
    </citation>
    <scope>NUCLEOTIDE SEQUENCE [LARGE SCALE GENOMIC DNA]</scope>
    <source>
        <strain evidence="6 7">S4</strain>
    </source>
</reference>